<accession>A0A9J7ATI3</accession>
<keyword evidence="8" id="KW-1185">Reference proteome</keyword>
<dbReference type="Proteomes" id="UP001060336">
    <property type="component" value="Chromosome"/>
</dbReference>
<dbReference type="InterPro" id="IPR027278">
    <property type="entry name" value="ACCD_DCysDesulf"/>
</dbReference>
<reference evidence="7" key="1">
    <citation type="submission" date="2022-08" db="EMBL/GenBank/DDBJ databases">
        <title>Nisaea acidiphila sp. nov., isolated from a marine algal debris and emended description of the genus Nisaea Urios et al. 2008.</title>
        <authorList>
            <person name="Kwon K."/>
        </authorList>
    </citation>
    <scope>NUCLEOTIDE SEQUENCE</scope>
    <source>
        <strain evidence="7">MEBiC11861</strain>
    </source>
</reference>
<feature type="active site" description="Nucleophile" evidence="4">
    <location>
        <position position="90"/>
    </location>
</feature>
<dbReference type="AlphaFoldDB" id="A0A9J7ATI3"/>
<dbReference type="Pfam" id="PF00291">
    <property type="entry name" value="PALP"/>
    <property type="match status" value="1"/>
</dbReference>
<protein>
    <submittedName>
        <fullName evidence="7">D-cysteine desulfhydrase family protein</fullName>
    </submittedName>
</protein>
<dbReference type="RefSeq" id="WP_257770263.1">
    <property type="nucleotide sequence ID" value="NZ_CP102480.1"/>
</dbReference>
<dbReference type="PANTHER" id="PTHR43780">
    <property type="entry name" value="1-AMINOCYCLOPROPANE-1-CARBOXYLATE DEAMINASE-RELATED"/>
    <property type="match status" value="1"/>
</dbReference>
<organism evidence="7 8">
    <name type="scientific">Nisaea acidiphila</name>
    <dbReference type="NCBI Taxonomy" id="1862145"/>
    <lineage>
        <taxon>Bacteria</taxon>
        <taxon>Pseudomonadati</taxon>
        <taxon>Pseudomonadota</taxon>
        <taxon>Alphaproteobacteria</taxon>
        <taxon>Rhodospirillales</taxon>
        <taxon>Thalassobaculaceae</taxon>
        <taxon>Nisaea</taxon>
    </lineage>
</organism>
<name>A0A9J7ATI3_9PROT</name>
<evidence type="ECO:0000256" key="1">
    <source>
        <dbReference type="ARBA" id="ARBA00001933"/>
    </source>
</evidence>
<dbReference type="PANTHER" id="PTHR43780:SF2">
    <property type="entry name" value="1-AMINOCYCLOPROPANE-1-CARBOXYLATE DEAMINASE-RELATED"/>
    <property type="match status" value="1"/>
</dbReference>
<dbReference type="KEGG" id="naci:NUH88_04710"/>
<evidence type="ECO:0000256" key="3">
    <source>
        <dbReference type="ARBA" id="ARBA00022898"/>
    </source>
</evidence>
<gene>
    <name evidence="7" type="ORF">NUH88_04710</name>
</gene>
<keyword evidence="3 5" id="KW-0663">Pyridoxal phosphate</keyword>
<evidence type="ECO:0000313" key="7">
    <source>
        <dbReference type="EMBL" id="UUX50995.1"/>
    </source>
</evidence>
<dbReference type="InterPro" id="IPR036052">
    <property type="entry name" value="TrpB-like_PALP_sf"/>
</dbReference>
<dbReference type="Gene3D" id="3.40.50.1100">
    <property type="match status" value="2"/>
</dbReference>
<feature type="domain" description="Tryptophan synthase beta chain-like PALP" evidence="6">
    <location>
        <begin position="18"/>
        <end position="336"/>
    </location>
</feature>
<dbReference type="PIRSF" id="PIRSF006278">
    <property type="entry name" value="ACCD_DCysDesulf"/>
    <property type="match status" value="1"/>
</dbReference>
<dbReference type="GO" id="GO:0019148">
    <property type="term" value="F:D-cysteine desulfhydrase activity"/>
    <property type="evidence" value="ECO:0007669"/>
    <property type="project" value="TreeGrafter"/>
</dbReference>
<sequence length="351" mass="37689">MRTPEALQHRLNGFPRVRLGHFPTPLEKMERLGAHLSEELGKALPALWVKRDDCTGVATGGNKARQLEYSFGAAKAAGADTAVITGAVQSNYMRTAAAFAAKLGMECHVQLENRVEGMGEEYHKSGNVLLDRIFGARMHHFPLGEDEKAADTNLSRIAARLKGEGKNPYLFTLSPETKPTGALGYMQCAIEVLEQASAEGVSFDAVVVPTGSAATHVGTLLGLRLAGYDGPVHGICVRRDAESQTERVRSIVRLAEEMLASGSVIEDDEVICRDDWLGPGYGKMVESTHEAIDLAGRLEALIVDPTYTAKSFAGLIGLTRAGAFDGMGNVLYIHTGGLPGLFAYRSVIHPD</sequence>
<proteinExistence type="inferred from homology"/>
<evidence type="ECO:0000256" key="2">
    <source>
        <dbReference type="ARBA" id="ARBA00008639"/>
    </source>
</evidence>
<evidence type="ECO:0000259" key="6">
    <source>
        <dbReference type="Pfam" id="PF00291"/>
    </source>
</evidence>
<comment type="similarity">
    <text evidence="2">Belongs to the ACC deaminase/D-cysteine desulfhydrase family.</text>
</comment>
<dbReference type="EMBL" id="CP102480">
    <property type="protein sequence ID" value="UUX50995.1"/>
    <property type="molecule type" value="Genomic_DNA"/>
</dbReference>
<evidence type="ECO:0000256" key="5">
    <source>
        <dbReference type="PIRSR" id="PIRSR006278-2"/>
    </source>
</evidence>
<dbReference type="SUPFAM" id="SSF53686">
    <property type="entry name" value="Tryptophan synthase beta subunit-like PLP-dependent enzymes"/>
    <property type="match status" value="1"/>
</dbReference>
<dbReference type="InterPro" id="IPR001926">
    <property type="entry name" value="TrpB-like_PALP"/>
</dbReference>
<evidence type="ECO:0000313" key="8">
    <source>
        <dbReference type="Proteomes" id="UP001060336"/>
    </source>
</evidence>
<evidence type="ECO:0000256" key="4">
    <source>
        <dbReference type="PIRSR" id="PIRSR006278-1"/>
    </source>
</evidence>
<feature type="modified residue" description="N6-(pyridoxal phosphate)lysine" evidence="5">
    <location>
        <position position="63"/>
    </location>
</feature>
<comment type="cofactor">
    <cofactor evidence="1">
        <name>pyridoxal 5'-phosphate</name>
        <dbReference type="ChEBI" id="CHEBI:597326"/>
    </cofactor>
</comment>